<keyword evidence="1" id="KW-0472">Membrane</keyword>
<protein>
    <submittedName>
        <fullName evidence="2">Putative secreted protein</fullName>
    </submittedName>
</protein>
<proteinExistence type="predicted"/>
<comment type="caution">
    <text evidence="2">The sequence shown here is derived from an EMBL/GenBank/DDBJ whole genome shotgun (WGS) entry which is preliminary data.</text>
</comment>
<name>A0A4R3J464_9RHOB</name>
<keyword evidence="3" id="KW-1185">Reference proteome</keyword>
<sequence length="254" mass="25594">MKPCSSKPKKSALYDVKSAAWTLFNVNAVVASAVLAVGVVSGATAATVNFSASPAVQGPSLSQTVDGVTLTATGFSYTPTSTIGSTVTLGAQADVIIGNQGLGVCDDLSPSSSALVSCGQPLVDAVSNNGGPELASFAFSKAVNILSVTFNQNDNNDDVDLYAGSPLALVLRDTSSLSGGPTGDVISLAGNAAFEGILNFGVGIFDFGPNGNNSDQVRIASIEFEAVNVVPLPAGAVLLFTALGGLGFMRRRRG</sequence>
<gene>
    <name evidence="2" type="ORF">EDD52_1162</name>
</gene>
<reference evidence="2 3" key="1">
    <citation type="submission" date="2019-03" db="EMBL/GenBank/DDBJ databases">
        <title>Genomic Encyclopedia of Type Strains, Phase IV (KMG-IV): sequencing the most valuable type-strain genomes for metagenomic binning, comparative biology and taxonomic classification.</title>
        <authorList>
            <person name="Goeker M."/>
        </authorList>
    </citation>
    <scope>NUCLEOTIDE SEQUENCE [LARGE SCALE GENOMIC DNA]</scope>
    <source>
        <strain evidence="2 3">DSM 104836</strain>
    </source>
</reference>
<dbReference type="InterPro" id="IPR022472">
    <property type="entry name" value="VPLPA-CTERM"/>
</dbReference>
<feature type="transmembrane region" description="Helical" evidence="1">
    <location>
        <begin position="229"/>
        <end position="249"/>
    </location>
</feature>
<dbReference type="EMBL" id="SLZU01000016">
    <property type="protein sequence ID" value="TCS59992.1"/>
    <property type="molecule type" value="Genomic_DNA"/>
</dbReference>
<dbReference type="NCBIfam" id="TIGR03370">
    <property type="entry name" value="VPLPA-CTERM"/>
    <property type="match status" value="1"/>
</dbReference>
<keyword evidence="1" id="KW-1133">Transmembrane helix</keyword>
<dbReference type="AlphaFoldDB" id="A0A4R3J464"/>
<dbReference type="Proteomes" id="UP000295696">
    <property type="component" value="Unassembled WGS sequence"/>
</dbReference>
<evidence type="ECO:0000313" key="3">
    <source>
        <dbReference type="Proteomes" id="UP000295696"/>
    </source>
</evidence>
<evidence type="ECO:0000313" key="2">
    <source>
        <dbReference type="EMBL" id="TCS59992.1"/>
    </source>
</evidence>
<organism evidence="2 3">
    <name type="scientific">Primorskyibacter sedentarius</name>
    <dbReference type="NCBI Taxonomy" id="745311"/>
    <lineage>
        <taxon>Bacteria</taxon>
        <taxon>Pseudomonadati</taxon>
        <taxon>Pseudomonadota</taxon>
        <taxon>Alphaproteobacteria</taxon>
        <taxon>Rhodobacterales</taxon>
        <taxon>Roseobacteraceae</taxon>
        <taxon>Primorskyibacter</taxon>
    </lineage>
</organism>
<keyword evidence="1" id="KW-0812">Transmembrane</keyword>
<evidence type="ECO:0000256" key="1">
    <source>
        <dbReference type="SAM" id="Phobius"/>
    </source>
</evidence>
<accession>A0A4R3J464</accession>